<accession>A0A6M0IE55</accession>
<dbReference type="Gene3D" id="2.60.40.3080">
    <property type="match status" value="1"/>
</dbReference>
<evidence type="ECO:0000313" key="4">
    <source>
        <dbReference type="Proteomes" id="UP000477386"/>
    </source>
</evidence>
<dbReference type="EMBL" id="JAAGNZ010000001">
    <property type="protein sequence ID" value="NEU66035.1"/>
    <property type="molecule type" value="Genomic_DNA"/>
</dbReference>
<name>A0A6M0IE55_9BACT</name>
<gene>
    <name evidence="3" type="ORF">GK091_04015</name>
</gene>
<dbReference type="NCBIfam" id="TIGR04183">
    <property type="entry name" value="Por_Secre_tail"/>
    <property type="match status" value="1"/>
</dbReference>
<keyword evidence="1" id="KW-0732">Signal</keyword>
<dbReference type="Proteomes" id="UP000477386">
    <property type="component" value="Unassembled WGS sequence"/>
</dbReference>
<dbReference type="Pfam" id="PF18962">
    <property type="entry name" value="Por_Secre_tail"/>
    <property type="match status" value="1"/>
</dbReference>
<feature type="domain" description="Secretion system C-terminal sorting" evidence="2">
    <location>
        <begin position="47"/>
        <end position="114"/>
    </location>
</feature>
<dbReference type="RefSeq" id="WP_164035322.1">
    <property type="nucleotide sequence ID" value="NZ_JAAGNZ010000001.1"/>
</dbReference>
<organism evidence="3 4">
    <name type="scientific">Spirosoma agri</name>
    <dbReference type="NCBI Taxonomy" id="1987381"/>
    <lineage>
        <taxon>Bacteria</taxon>
        <taxon>Pseudomonadati</taxon>
        <taxon>Bacteroidota</taxon>
        <taxon>Cytophagia</taxon>
        <taxon>Cytophagales</taxon>
        <taxon>Cytophagaceae</taxon>
        <taxon>Spirosoma</taxon>
    </lineage>
</organism>
<reference evidence="3 4" key="1">
    <citation type="submission" date="2020-02" db="EMBL/GenBank/DDBJ databases">
        <title>Draft genome sequence of two Spirosoma agri KCTC 52727 and Spirosoma terrae KCTC 52035.</title>
        <authorList>
            <person name="Rojas J."/>
            <person name="Ambika Manirajan B."/>
            <person name="Ratering S."/>
            <person name="Suarez C."/>
            <person name="Schnell S."/>
        </authorList>
    </citation>
    <scope>NUCLEOTIDE SEQUENCE [LARGE SCALE GENOMIC DNA]</scope>
    <source>
        <strain evidence="3 4">KCTC 52727</strain>
    </source>
</reference>
<dbReference type="AlphaFoldDB" id="A0A6M0IE55"/>
<comment type="caution">
    <text evidence="3">The sequence shown here is derived from an EMBL/GenBank/DDBJ whole genome shotgun (WGS) entry which is preliminary data.</text>
</comment>
<dbReference type="InterPro" id="IPR026444">
    <property type="entry name" value="Secre_tail"/>
</dbReference>
<evidence type="ECO:0000313" key="3">
    <source>
        <dbReference type="EMBL" id="NEU66035.1"/>
    </source>
</evidence>
<feature type="signal peptide" evidence="1">
    <location>
        <begin position="1"/>
        <end position="26"/>
    </location>
</feature>
<evidence type="ECO:0000259" key="2">
    <source>
        <dbReference type="Pfam" id="PF18962"/>
    </source>
</evidence>
<feature type="chain" id="PRO_5026743018" evidence="1">
    <location>
        <begin position="27"/>
        <end position="132"/>
    </location>
</feature>
<proteinExistence type="predicted"/>
<evidence type="ECO:0000256" key="1">
    <source>
        <dbReference type="SAM" id="SignalP"/>
    </source>
</evidence>
<keyword evidence="4" id="KW-1185">Reference proteome</keyword>
<protein>
    <submittedName>
        <fullName evidence="3">T9SS type A sorting domain-containing protein</fullName>
    </submittedName>
</protein>
<sequence length="132" mass="14127">MKTFLQSLALALTVSIVTTATSLAEAKPIGRPNGTVAYRAGIYTTMNGNLSIALDKETGGTVDVRLKNAEGTVLYSQQVSKNESQYRSRLNLSDLPDGTYQVEITNGVETKTHTITLSTQQPAAPGRVLVLN</sequence>